<organism evidence="2 3">
    <name type="scientific">Athelia psychrophila</name>
    <dbReference type="NCBI Taxonomy" id="1759441"/>
    <lineage>
        <taxon>Eukaryota</taxon>
        <taxon>Fungi</taxon>
        <taxon>Dikarya</taxon>
        <taxon>Basidiomycota</taxon>
        <taxon>Agaricomycotina</taxon>
        <taxon>Agaricomycetes</taxon>
        <taxon>Agaricomycetidae</taxon>
        <taxon>Atheliales</taxon>
        <taxon>Atheliaceae</taxon>
        <taxon>Athelia</taxon>
    </lineage>
</organism>
<gene>
    <name evidence="2" type="ORF">FIBSPDRAFT_1038509</name>
</gene>
<feature type="compositionally biased region" description="Pro residues" evidence="1">
    <location>
        <begin position="45"/>
        <end position="56"/>
    </location>
</feature>
<dbReference type="Proteomes" id="UP000076532">
    <property type="component" value="Unassembled WGS sequence"/>
</dbReference>
<dbReference type="EMBL" id="KV417495">
    <property type="protein sequence ID" value="KZP30167.1"/>
    <property type="molecule type" value="Genomic_DNA"/>
</dbReference>
<name>A0A166T489_9AGAM</name>
<dbReference type="AlphaFoldDB" id="A0A166T489"/>
<dbReference type="OrthoDB" id="5135119at2759"/>
<evidence type="ECO:0000313" key="3">
    <source>
        <dbReference type="Proteomes" id="UP000076532"/>
    </source>
</evidence>
<feature type="region of interest" description="Disordered" evidence="1">
    <location>
        <begin position="20"/>
        <end position="56"/>
    </location>
</feature>
<dbReference type="STRING" id="436010.A0A166T489"/>
<proteinExistence type="predicted"/>
<reference evidence="2 3" key="1">
    <citation type="journal article" date="2016" name="Mol. Biol. Evol.">
        <title>Comparative Genomics of Early-Diverging Mushroom-Forming Fungi Provides Insights into the Origins of Lignocellulose Decay Capabilities.</title>
        <authorList>
            <person name="Nagy L.G."/>
            <person name="Riley R."/>
            <person name="Tritt A."/>
            <person name="Adam C."/>
            <person name="Daum C."/>
            <person name="Floudas D."/>
            <person name="Sun H."/>
            <person name="Yadav J.S."/>
            <person name="Pangilinan J."/>
            <person name="Larsson K.H."/>
            <person name="Matsuura K."/>
            <person name="Barry K."/>
            <person name="Labutti K."/>
            <person name="Kuo R."/>
            <person name="Ohm R.A."/>
            <person name="Bhattacharya S.S."/>
            <person name="Shirouzu T."/>
            <person name="Yoshinaga Y."/>
            <person name="Martin F.M."/>
            <person name="Grigoriev I.V."/>
            <person name="Hibbett D.S."/>
        </authorList>
    </citation>
    <scope>NUCLEOTIDE SEQUENCE [LARGE SCALE GENOMIC DNA]</scope>
    <source>
        <strain evidence="2 3">CBS 109695</strain>
    </source>
</reference>
<evidence type="ECO:0008006" key="4">
    <source>
        <dbReference type="Google" id="ProtNLM"/>
    </source>
</evidence>
<keyword evidence="3" id="KW-1185">Reference proteome</keyword>
<accession>A0A166T489</accession>
<feature type="compositionally biased region" description="Polar residues" evidence="1">
    <location>
        <begin position="20"/>
        <end position="41"/>
    </location>
</feature>
<protein>
    <recommendedName>
        <fullName evidence="4">PIH1 N-terminal domain-containing protein</fullName>
    </recommendedName>
</protein>
<evidence type="ECO:0000256" key="1">
    <source>
        <dbReference type="SAM" id="MobiDB-lite"/>
    </source>
</evidence>
<sequence>MSSGFTTVELKPTLGFVVKSSTTTPSVLRRSSASEPRTSNLLEPVDPPPTGLPLPTGPKVFINIAWDTHVPPPPPGPEDIIQRAMLGMDEDEYDAAQPEEGGYYLPVLVVVSAPCDDTDKKGARVRCSVPHEREGAGNA</sequence>
<evidence type="ECO:0000313" key="2">
    <source>
        <dbReference type="EMBL" id="KZP30167.1"/>
    </source>
</evidence>